<name>A0A3L5TU15_MYTGA</name>
<evidence type="ECO:0000313" key="2">
    <source>
        <dbReference type="Proteomes" id="UP000266721"/>
    </source>
</evidence>
<feature type="non-terminal residue" evidence="1">
    <location>
        <position position="1"/>
    </location>
</feature>
<feature type="non-terminal residue" evidence="1">
    <location>
        <position position="206"/>
    </location>
</feature>
<reference evidence="1 2" key="1">
    <citation type="journal article" date="2016" name="PLoS ONE">
        <title>A First Insight into the Genome of the Filter-Feeder Mussel Mytilus galloprovincialis.</title>
        <authorList>
            <person name="Murgarella M."/>
            <person name="Puiu D."/>
            <person name="Novoa B."/>
            <person name="Figueras A."/>
            <person name="Posada D."/>
            <person name="Canchaya C."/>
        </authorList>
    </citation>
    <scope>NUCLEOTIDE SEQUENCE [LARGE SCALE GENOMIC DNA]</scope>
    <source>
        <tissue evidence="1">Muscle</tissue>
    </source>
</reference>
<proteinExistence type="predicted"/>
<protein>
    <submittedName>
        <fullName evidence="1">Uncharacterized protein</fullName>
    </submittedName>
</protein>
<dbReference type="EMBL" id="KV584704">
    <property type="protein sequence ID" value="OPL33128.1"/>
    <property type="molecule type" value="Genomic_DNA"/>
</dbReference>
<evidence type="ECO:0000313" key="1">
    <source>
        <dbReference type="EMBL" id="OPL33128.1"/>
    </source>
</evidence>
<sequence length="206" mass="22817">MRPKCHRHHKIFLDGLFLISEESLDETDSEVQANDIIKKGEPNTDDIFVVSNYPRIVQQDKGVGLILVYKSKFGMTSIITELVIGDHNLPIVVDAQGSSNLQQWPASLITENLEIVNLNEFIIFLTLDLLANECLSQAVIPVLTDTGKNSGMVEKKTVAQMVLLKYSEEKGLYFFPGLEIPANDFKSIEPVDFSASMSGNLVTTAS</sequence>
<keyword evidence="2" id="KW-1185">Reference proteome</keyword>
<accession>A0A3L5TU15</accession>
<gene>
    <name evidence="1" type="ORF">AM593_07450</name>
</gene>
<organism evidence="1 2">
    <name type="scientific">Mytilus galloprovincialis</name>
    <name type="common">Mediterranean mussel</name>
    <dbReference type="NCBI Taxonomy" id="29158"/>
    <lineage>
        <taxon>Eukaryota</taxon>
        <taxon>Metazoa</taxon>
        <taxon>Spiralia</taxon>
        <taxon>Lophotrochozoa</taxon>
        <taxon>Mollusca</taxon>
        <taxon>Bivalvia</taxon>
        <taxon>Autobranchia</taxon>
        <taxon>Pteriomorphia</taxon>
        <taxon>Mytilida</taxon>
        <taxon>Mytiloidea</taxon>
        <taxon>Mytilidae</taxon>
        <taxon>Mytilinae</taxon>
        <taxon>Mytilus</taxon>
    </lineage>
</organism>
<dbReference type="AlphaFoldDB" id="A0A3L5TU15"/>
<dbReference type="Proteomes" id="UP000266721">
    <property type="component" value="Unassembled WGS sequence"/>
</dbReference>
<comment type="caution">
    <text evidence="1">The sequence shown here is derived from an EMBL/GenBank/DDBJ whole genome shotgun (WGS) entry which is preliminary data.</text>
</comment>